<protein>
    <submittedName>
        <fullName evidence="3">Tripartite tricarboxylate transporter TctB family protein</fullName>
    </submittedName>
</protein>
<feature type="transmembrane region" description="Helical" evidence="1">
    <location>
        <begin position="136"/>
        <end position="154"/>
    </location>
</feature>
<evidence type="ECO:0000313" key="3">
    <source>
        <dbReference type="EMBL" id="PWV98062.1"/>
    </source>
</evidence>
<proteinExistence type="predicted"/>
<keyword evidence="1" id="KW-0812">Transmembrane</keyword>
<feature type="transmembrane region" description="Helical" evidence="1">
    <location>
        <begin position="40"/>
        <end position="62"/>
    </location>
</feature>
<accession>A0A317PFZ2</accession>
<comment type="caution">
    <text evidence="3">The sequence shown here is derived from an EMBL/GenBank/DDBJ whole genome shotgun (WGS) entry which is preliminary data.</text>
</comment>
<dbReference type="Pfam" id="PF07331">
    <property type="entry name" value="TctB"/>
    <property type="match status" value="1"/>
</dbReference>
<evidence type="ECO:0000313" key="4">
    <source>
        <dbReference type="Proteomes" id="UP000246352"/>
    </source>
</evidence>
<dbReference type="Proteomes" id="UP000246352">
    <property type="component" value="Unassembled WGS sequence"/>
</dbReference>
<evidence type="ECO:0000259" key="2">
    <source>
        <dbReference type="Pfam" id="PF07331"/>
    </source>
</evidence>
<dbReference type="AlphaFoldDB" id="A0A317PFZ2"/>
<keyword evidence="1" id="KW-0472">Membrane</keyword>
<feature type="transmembrane region" description="Helical" evidence="1">
    <location>
        <begin position="83"/>
        <end position="104"/>
    </location>
</feature>
<sequence length="163" mass="17927">MPAAAPSTDLKIGTSHPEAEHLMQHSSIFDVTIDFSRSHLIFPTMMAILLCILGLAILATRWRGIAASLRSDGHWPSGIDQPRFFGTLVLILVYFLAMPVVGGLFPNRGFGFLLCSAPFMFALSVLYMHGRDTRKLGIAFLSALIATTLIWYLMASVFNLTLP</sequence>
<feature type="transmembrane region" description="Helical" evidence="1">
    <location>
        <begin position="110"/>
        <end position="129"/>
    </location>
</feature>
<feature type="domain" description="DUF1468" evidence="2">
    <location>
        <begin position="41"/>
        <end position="163"/>
    </location>
</feature>
<keyword evidence="1" id="KW-1133">Transmembrane helix</keyword>
<gene>
    <name evidence="3" type="ORF">DFR52_10539</name>
</gene>
<name>A0A317PFZ2_9HYPH</name>
<organism evidence="3 4">
    <name type="scientific">Hoeflea marina</name>
    <dbReference type="NCBI Taxonomy" id="274592"/>
    <lineage>
        <taxon>Bacteria</taxon>
        <taxon>Pseudomonadati</taxon>
        <taxon>Pseudomonadota</taxon>
        <taxon>Alphaproteobacteria</taxon>
        <taxon>Hyphomicrobiales</taxon>
        <taxon>Rhizobiaceae</taxon>
        <taxon>Hoeflea</taxon>
    </lineage>
</organism>
<dbReference type="EMBL" id="QGTR01000005">
    <property type="protein sequence ID" value="PWV98062.1"/>
    <property type="molecule type" value="Genomic_DNA"/>
</dbReference>
<reference evidence="3 4" key="1">
    <citation type="submission" date="2018-05" db="EMBL/GenBank/DDBJ databases">
        <title>Genomic Encyclopedia of Type Strains, Phase IV (KMG-IV): sequencing the most valuable type-strain genomes for metagenomic binning, comparative biology and taxonomic classification.</title>
        <authorList>
            <person name="Goeker M."/>
        </authorList>
    </citation>
    <scope>NUCLEOTIDE SEQUENCE [LARGE SCALE GENOMIC DNA]</scope>
    <source>
        <strain evidence="3 4">DSM 16791</strain>
    </source>
</reference>
<dbReference type="InterPro" id="IPR009936">
    <property type="entry name" value="DUF1468"/>
</dbReference>
<keyword evidence="4" id="KW-1185">Reference proteome</keyword>
<evidence type="ECO:0000256" key="1">
    <source>
        <dbReference type="SAM" id="Phobius"/>
    </source>
</evidence>